<evidence type="ECO:0000259" key="5">
    <source>
        <dbReference type="PROSITE" id="PS51192"/>
    </source>
</evidence>
<feature type="region of interest" description="Disordered" evidence="3">
    <location>
        <begin position="224"/>
        <end position="248"/>
    </location>
</feature>
<evidence type="ECO:0000256" key="2">
    <source>
        <dbReference type="PROSITE-ProRule" id="PRU00325"/>
    </source>
</evidence>
<dbReference type="InterPro" id="IPR027417">
    <property type="entry name" value="P-loop_NTPase"/>
</dbReference>
<dbReference type="PROSITE" id="PS51192">
    <property type="entry name" value="HELICASE_ATP_BIND_1"/>
    <property type="match status" value="1"/>
</dbReference>
<organism evidence="7 8">
    <name type="scientific">Saltatorellus ferox</name>
    <dbReference type="NCBI Taxonomy" id="2528018"/>
    <lineage>
        <taxon>Bacteria</taxon>
        <taxon>Pseudomonadati</taxon>
        <taxon>Planctomycetota</taxon>
        <taxon>Planctomycetia</taxon>
        <taxon>Planctomycetia incertae sedis</taxon>
        <taxon>Saltatorellus</taxon>
    </lineage>
</organism>
<dbReference type="PROSITE" id="PS50966">
    <property type="entry name" value="ZF_SWIM"/>
    <property type="match status" value="1"/>
</dbReference>
<dbReference type="Pfam" id="PF00176">
    <property type="entry name" value="SNF2-rel_dom"/>
    <property type="match status" value="1"/>
</dbReference>
<dbReference type="Proteomes" id="UP000320390">
    <property type="component" value="Chromosome"/>
</dbReference>
<accession>A0A518EQY1</accession>
<dbReference type="InterPro" id="IPR038718">
    <property type="entry name" value="SNF2-like_sf"/>
</dbReference>
<evidence type="ECO:0000256" key="3">
    <source>
        <dbReference type="SAM" id="MobiDB-lite"/>
    </source>
</evidence>
<dbReference type="SMART" id="SM00490">
    <property type="entry name" value="HELICc"/>
    <property type="match status" value="1"/>
</dbReference>
<dbReference type="GO" id="GO:0005524">
    <property type="term" value="F:ATP binding"/>
    <property type="evidence" value="ECO:0007669"/>
    <property type="project" value="InterPro"/>
</dbReference>
<dbReference type="InterPro" id="IPR014001">
    <property type="entry name" value="Helicase_ATP-bd"/>
</dbReference>
<keyword evidence="2" id="KW-0862">Zinc</keyword>
<dbReference type="InterPro" id="IPR007527">
    <property type="entry name" value="Znf_SWIM"/>
</dbReference>
<evidence type="ECO:0000259" key="6">
    <source>
        <dbReference type="PROSITE" id="PS51194"/>
    </source>
</evidence>
<dbReference type="PROSITE" id="PS51194">
    <property type="entry name" value="HELICASE_CTER"/>
    <property type="match status" value="1"/>
</dbReference>
<dbReference type="InterPro" id="IPR000330">
    <property type="entry name" value="SNF2_N"/>
</dbReference>
<dbReference type="SMART" id="SM00487">
    <property type="entry name" value="DEXDc"/>
    <property type="match status" value="1"/>
</dbReference>
<dbReference type="Gene3D" id="3.40.50.300">
    <property type="entry name" value="P-loop containing nucleotide triphosphate hydrolases"/>
    <property type="match status" value="1"/>
</dbReference>
<keyword evidence="7" id="KW-0547">Nucleotide-binding</keyword>
<dbReference type="EMBL" id="CP036434">
    <property type="protein sequence ID" value="QDV06502.1"/>
    <property type="molecule type" value="Genomic_DNA"/>
</dbReference>
<evidence type="ECO:0000313" key="8">
    <source>
        <dbReference type="Proteomes" id="UP000320390"/>
    </source>
</evidence>
<keyword evidence="2" id="KW-0479">Metal-binding</keyword>
<feature type="domain" description="Helicase C-terminal" evidence="6">
    <location>
        <begin position="967"/>
        <end position="1123"/>
    </location>
</feature>
<dbReference type="Gene3D" id="3.40.50.10810">
    <property type="entry name" value="Tandem AAA-ATPase domain"/>
    <property type="match status" value="1"/>
</dbReference>
<dbReference type="OrthoDB" id="9814088at2"/>
<feature type="domain" description="SWIM-type" evidence="4">
    <location>
        <begin position="69"/>
        <end position="105"/>
    </location>
</feature>
<keyword evidence="7" id="KW-0347">Helicase</keyword>
<keyword evidence="8" id="KW-1185">Reference proteome</keyword>
<keyword evidence="1" id="KW-0378">Hydrolase</keyword>
<keyword evidence="2" id="KW-0863">Zinc-finger</keyword>
<dbReference type="Pfam" id="PF00271">
    <property type="entry name" value="Helicase_C"/>
    <property type="match status" value="1"/>
</dbReference>
<dbReference type="GO" id="GO:0004386">
    <property type="term" value="F:helicase activity"/>
    <property type="evidence" value="ECO:0007669"/>
    <property type="project" value="UniProtKB-KW"/>
</dbReference>
<dbReference type="RefSeq" id="WP_145196739.1">
    <property type="nucleotide sequence ID" value="NZ_CP036434.1"/>
</dbReference>
<evidence type="ECO:0000256" key="1">
    <source>
        <dbReference type="ARBA" id="ARBA00022801"/>
    </source>
</evidence>
<dbReference type="InterPro" id="IPR001650">
    <property type="entry name" value="Helicase_C-like"/>
</dbReference>
<dbReference type="GO" id="GO:0016787">
    <property type="term" value="F:hydrolase activity"/>
    <property type="evidence" value="ECO:0007669"/>
    <property type="project" value="UniProtKB-KW"/>
</dbReference>
<dbReference type="SUPFAM" id="SSF52540">
    <property type="entry name" value="P-loop containing nucleoside triphosphate hydrolases"/>
    <property type="match status" value="2"/>
</dbReference>
<name>A0A518EQY1_9BACT</name>
<dbReference type="InterPro" id="IPR049730">
    <property type="entry name" value="SNF2/RAD54-like_C"/>
</dbReference>
<feature type="domain" description="Helicase ATP-binding" evidence="5">
    <location>
        <begin position="675"/>
        <end position="838"/>
    </location>
</feature>
<dbReference type="CDD" id="cd18793">
    <property type="entry name" value="SF2_C_SNF"/>
    <property type="match status" value="1"/>
</dbReference>
<sequence>MQASIKKLSPESREEVRTAARLQLQHFRALGSGPVRQKARVLGASGRLGDAEINEQGATVLANDGSSVGRVKLVWSDATAGRCSCSAFARRATCPHVIGLLDALIAALGGSVRSTTEAETDPEPPSSGVDDQLWLQRVESYREALDASRTESRRRGAVLDPWDAPHASAFDVRYVLRFVERRGGQVAQLEAQIRRRGGAAPADVSVASGSDAVKDGAWKTIPFSDGDRTHRTARSQGSQRTPELQELGEPHARVAAIATGVPDSSWYLESLARDVALARVERSIVVPLLRAASEAAPVVLSLSNREDPMALDLRLDGYAHLELFSDDEAKPIWTIRGQLRLPGGSVVDATEIAAISTDGIVVTERSTNDSAAILAVLEAPGAGPIALDLSGAPLRIPASDIETLSVLSGVATLLGDGLQSAARAVEPTPCLRVDAPLRAGRGVRMECYLHFDYAGSRVKFDDPAPMVQTLNGRATPRRREFERAAIERFFDLGGRRTQTDRREECDASVQGHQFPGMAATLLDEGWRVVAEDRLLRGATAVSASVRSGVDWFDLEGGVKFGDEVIPFPTVLGAAAQQRGYVELGDGSHGILPDSWLSRWKLATIGRQEGDKIRFDESQAWMLTSLVDELDGQVDDPFLNLREKLGTLGAPAALAPPGTFQGELRHYQQEGLGWLALLDEVGLSGCLADDMGLGKTVQLLAYLLHRRESARAQDAERHCLVVAPLSLVFNWLAEAKRFAPSIPTVDFTGAARWRRLEEAAPGSLLVTTYGALRRDAIQLREFEFDVAILDEAQAIKTRGSQTAKAARLLKARRRVALTGTPIENHLGELWSQLEFLNPGMLGKASAFERVGAPRNKEDLIDEGRELLARALRPFLLRRKKSEVLAELPPKTEQILRVPLKGAQKTAYDELSRYYKSELSKSKGQKRKEKFEDPEKLDLNVLAALTRLRQCACHPGLVDTGMIAERSGKLDVVIPMLTDLTQRGAKAIVFSSFTRLLDLVRTRLETERVPYLTLDGKTKNRGDLVQRFQTAENGTVFLISIKAGGAGLNLTAADYVFLLDPWWNPAVEAQAVDRAHRMGRTRPVHVYRVLTEDTVEARVVDLQSKKSELAEEILSGATSTLTDLSTDDLAFLLS</sequence>
<evidence type="ECO:0000259" key="4">
    <source>
        <dbReference type="PROSITE" id="PS50966"/>
    </source>
</evidence>
<reference evidence="7 8" key="1">
    <citation type="submission" date="2019-02" db="EMBL/GenBank/DDBJ databases">
        <title>Deep-cultivation of Planctomycetes and their phenomic and genomic characterization uncovers novel biology.</title>
        <authorList>
            <person name="Wiegand S."/>
            <person name="Jogler M."/>
            <person name="Boedeker C."/>
            <person name="Pinto D."/>
            <person name="Vollmers J."/>
            <person name="Rivas-Marin E."/>
            <person name="Kohn T."/>
            <person name="Peeters S.H."/>
            <person name="Heuer A."/>
            <person name="Rast P."/>
            <person name="Oberbeckmann S."/>
            <person name="Bunk B."/>
            <person name="Jeske O."/>
            <person name="Meyerdierks A."/>
            <person name="Storesund J.E."/>
            <person name="Kallscheuer N."/>
            <person name="Luecker S."/>
            <person name="Lage O.M."/>
            <person name="Pohl T."/>
            <person name="Merkel B.J."/>
            <person name="Hornburger P."/>
            <person name="Mueller R.-W."/>
            <person name="Bruemmer F."/>
            <person name="Labrenz M."/>
            <person name="Spormann A.M."/>
            <person name="Op den Camp H."/>
            <person name="Overmann J."/>
            <person name="Amann R."/>
            <person name="Jetten M.S.M."/>
            <person name="Mascher T."/>
            <person name="Medema M.H."/>
            <person name="Devos D.P."/>
            <person name="Kaster A.-K."/>
            <person name="Ovreas L."/>
            <person name="Rohde M."/>
            <person name="Galperin M.Y."/>
            <person name="Jogler C."/>
        </authorList>
    </citation>
    <scope>NUCLEOTIDE SEQUENCE [LARGE SCALE GENOMIC DNA]</scope>
    <source>
        <strain evidence="7 8">Poly30</strain>
    </source>
</reference>
<gene>
    <name evidence="7" type="ORF">Poly30_20120</name>
</gene>
<dbReference type="GO" id="GO:0008270">
    <property type="term" value="F:zinc ion binding"/>
    <property type="evidence" value="ECO:0007669"/>
    <property type="project" value="UniProtKB-KW"/>
</dbReference>
<proteinExistence type="predicted"/>
<dbReference type="PANTHER" id="PTHR10799">
    <property type="entry name" value="SNF2/RAD54 HELICASE FAMILY"/>
    <property type="match status" value="1"/>
</dbReference>
<evidence type="ECO:0000313" key="7">
    <source>
        <dbReference type="EMBL" id="QDV06502.1"/>
    </source>
</evidence>
<dbReference type="AlphaFoldDB" id="A0A518EQY1"/>
<protein>
    <submittedName>
        <fullName evidence="7">ATP-dependent helicase HepA</fullName>
    </submittedName>
</protein>
<keyword evidence="7" id="KW-0067">ATP-binding</keyword>